<accession>A0A560JYL6</accession>
<dbReference type="AlphaFoldDB" id="A0A560JYL6"/>
<gene>
    <name evidence="2" type="ORF">FBZ95_104287</name>
</gene>
<name>A0A560JYL6_9BRAD</name>
<evidence type="ECO:0000313" key="3">
    <source>
        <dbReference type="Proteomes" id="UP000315914"/>
    </source>
</evidence>
<feature type="region of interest" description="Disordered" evidence="1">
    <location>
        <begin position="1"/>
        <end position="44"/>
    </location>
</feature>
<feature type="compositionally biased region" description="Basic and acidic residues" evidence="1">
    <location>
        <begin position="87"/>
        <end position="96"/>
    </location>
</feature>
<dbReference type="RefSeq" id="WP_136615045.1">
    <property type="nucleotide sequence ID" value="NZ_LWIG01000007.1"/>
</dbReference>
<protein>
    <submittedName>
        <fullName evidence="2">Uncharacterized protein</fullName>
    </submittedName>
</protein>
<dbReference type="Proteomes" id="UP000315914">
    <property type="component" value="Unassembled WGS sequence"/>
</dbReference>
<reference evidence="2 3" key="1">
    <citation type="submission" date="2019-06" db="EMBL/GenBank/DDBJ databases">
        <title>Genomic Encyclopedia of Type Strains, Phase IV (KMG-V): Genome sequencing to study the core and pangenomes of soil and plant-associated prokaryotes.</title>
        <authorList>
            <person name="Whitman W."/>
        </authorList>
    </citation>
    <scope>NUCLEOTIDE SEQUENCE [LARGE SCALE GENOMIC DNA]</scope>
    <source>
        <strain evidence="2 3">BR 10556</strain>
    </source>
</reference>
<keyword evidence="3" id="KW-1185">Reference proteome</keyword>
<dbReference type="OrthoDB" id="9953815at2"/>
<proteinExistence type="predicted"/>
<sequence>MTTVRTNPRPPGGPASGADACFAAMQRHSGSKPVPAPAVQAPPAKFPPGDVLYGARAIALWLFPDEDPDQTRRRVYHLWAYYDQENEEKKDKKNATEPEASEDPAAAKRSEARKQEREFAGFFKLKGALCLSKSKWLAFHGLA</sequence>
<feature type="region of interest" description="Disordered" evidence="1">
    <location>
        <begin position="86"/>
        <end position="113"/>
    </location>
</feature>
<comment type="caution">
    <text evidence="2">The sequence shown here is derived from an EMBL/GenBank/DDBJ whole genome shotgun (WGS) entry which is preliminary data.</text>
</comment>
<dbReference type="EMBL" id="VITW01000004">
    <property type="protein sequence ID" value="TWB76107.1"/>
    <property type="molecule type" value="Genomic_DNA"/>
</dbReference>
<organism evidence="2 3">
    <name type="scientific">Bradyrhizobium sacchari</name>
    <dbReference type="NCBI Taxonomy" id="1399419"/>
    <lineage>
        <taxon>Bacteria</taxon>
        <taxon>Pseudomonadati</taxon>
        <taxon>Pseudomonadota</taxon>
        <taxon>Alphaproteobacteria</taxon>
        <taxon>Hyphomicrobiales</taxon>
        <taxon>Nitrobacteraceae</taxon>
        <taxon>Bradyrhizobium</taxon>
    </lineage>
</organism>
<evidence type="ECO:0000256" key="1">
    <source>
        <dbReference type="SAM" id="MobiDB-lite"/>
    </source>
</evidence>
<evidence type="ECO:0000313" key="2">
    <source>
        <dbReference type="EMBL" id="TWB76107.1"/>
    </source>
</evidence>